<evidence type="ECO:0000313" key="1">
    <source>
        <dbReference type="EMBL" id="CAK5073967.1"/>
    </source>
</evidence>
<keyword evidence="2" id="KW-1185">Reference proteome</keyword>
<reference evidence="1" key="1">
    <citation type="submission" date="2023-11" db="EMBL/GenBank/DDBJ databases">
        <authorList>
            <person name="Poullet M."/>
        </authorList>
    </citation>
    <scope>NUCLEOTIDE SEQUENCE</scope>
    <source>
        <strain evidence="1">E1834</strain>
    </source>
</reference>
<dbReference type="EMBL" id="CAVMJV010000024">
    <property type="protein sequence ID" value="CAK5073967.1"/>
    <property type="molecule type" value="Genomic_DNA"/>
</dbReference>
<dbReference type="Proteomes" id="UP001497535">
    <property type="component" value="Unassembled WGS sequence"/>
</dbReference>
<accession>A0ACB0Z4R8</accession>
<proteinExistence type="predicted"/>
<organism evidence="1 2">
    <name type="scientific">Meloidogyne enterolobii</name>
    <name type="common">Root-knot nematode worm</name>
    <name type="synonym">Meloidogyne mayaguensis</name>
    <dbReference type="NCBI Taxonomy" id="390850"/>
    <lineage>
        <taxon>Eukaryota</taxon>
        <taxon>Metazoa</taxon>
        <taxon>Ecdysozoa</taxon>
        <taxon>Nematoda</taxon>
        <taxon>Chromadorea</taxon>
        <taxon>Rhabditida</taxon>
        <taxon>Tylenchina</taxon>
        <taxon>Tylenchomorpha</taxon>
        <taxon>Tylenchoidea</taxon>
        <taxon>Meloidogynidae</taxon>
        <taxon>Meloidogyninae</taxon>
        <taxon>Meloidogyne</taxon>
    </lineage>
</organism>
<name>A0ACB0Z4R8_MELEN</name>
<comment type="caution">
    <text evidence="1">The sequence shown here is derived from an EMBL/GenBank/DDBJ whole genome shotgun (WGS) entry which is preliminary data.</text>
</comment>
<sequence length="67" mass="7386">MGNILSSGWNLEICSYCTSITSTSTNFVNELPTIDPEAEKSLRIPNLLINTDMNTDNINADIRLCPP</sequence>
<gene>
    <name evidence="1" type="ORF">MENTE1834_LOCUS20663</name>
</gene>
<evidence type="ECO:0000313" key="2">
    <source>
        <dbReference type="Proteomes" id="UP001497535"/>
    </source>
</evidence>
<protein>
    <submittedName>
        <fullName evidence="1">Uncharacterized protein</fullName>
    </submittedName>
</protein>